<accession>A0A1M6EDK6</accession>
<dbReference type="OrthoDB" id="9774290at2"/>
<reference evidence="5 6" key="1">
    <citation type="submission" date="2016-11" db="EMBL/GenBank/DDBJ databases">
        <authorList>
            <person name="Jaros S."/>
            <person name="Januszkiewicz K."/>
            <person name="Wedrychowicz H."/>
        </authorList>
    </citation>
    <scope>NUCLEOTIDE SEQUENCE [LARGE SCALE GENOMIC DNA]</scope>
    <source>
        <strain evidence="5 6">DSM 19022</strain>
    </source>
</reference>
<evidence type="ECO:0000256" key="3">
    <source>
        <dbReference type="ARBA" id="ARBA00022777"/>
    </source>
</evidence>
<evidence type="ECO:0000256" key="1">
    <source>
        <dbReference type="ARBA" id="ARBA00006284"/>
    </source>
</evidence>
<dbReference type="InterPro" id="IPR004381">
    <property type="entry name" value="Glycerate_kinase"/>
</dbReference>
<dbReference type="PANTHER" id="PTHR21599">
    <property type="entry name" value="GLYCERATE KINASE"/>
    <property type="match status" value="1"/>
</dbReference>
<keyword evidence="3 4" id="KW-0418">Kinase</keyword>
<dbReference type="STRING" id="1122184.SAMN02745176_01510"/>
<evidence type="ECO:0000256" key="2">
    <source>
        <dbReference type="ARBA" id="ARBA00022679"/>
    </source>
</evidence>
<protein>
    <submittedName>
        <fullName evidence="5">Glycerate kinase</fullName>
    </submittedName>
</protein>
<sequence length="380" mass="40048">MKVVIAPDSFKGSLSSRQVCVAIGKGIKRADPSVEIVAIPMADGGEGTVDALMDSLGGHKVIAEVKDPLFRDIKAQYGLADKDETAVIEMAAASGLALLSDMERNPMKTTTYGTGQLIKDALDRGCRNFIIGIGGSATNDGGIGMAAALGAKFYDWDGNAIELNGGGLLKLDAIDLSQLDPRVAESRFRVFCDVDNILYGSTGAAYVYGRQKGADDAMIEKLDMALKRLSEIIERDLNKSVALVPGAGAAGGLGAGLLAFLDAKLEKGIDILMETIGFEERIKGANLIITGEGRMDHQTKYGKTISGIIEAAKKQGIPVVGICGSIGDGVEELYSEGLNSVFSIINRPMSLEESMVETSELLTSTAQNVMSLFMANVSQP</sequence>
<dbReference type="AlphaFoldDB" id="A0A1M6EDK6"/>
<dbReference type="NCBIfam" id="TIGR00045">
    <property type="entry name" value="glycerate kinase"/>
    <property type="match status" value="1"/>
</dbReference>
<dbReference type="Proteomes" id="UP000184442">
    <property type="component" value="Unassembled WGS sequence"/>
</dbReference>
<proteinExistence type="inferred from homology"/>
<dbReference type="InterPro" id="IPR018193">
    <property type="entry name" value="Glyc_kinase_flavodox-like_fold"/>
</dbReference>
<dbReference type="InterPro" id="IPR018197">
    <property type="entry name" value="Glycerate_kinase_RE-like"/>
</dbReference>
<name>A0A1M6EDK6_9FIRM</name>
<dbReference type="PANTHER" id="PTHR21599:SF0">
    <property type="entry name" value="GLYCERATE KINASE"/>
    <property type="match status" value="1"/>
</dbReference>
<dbReference type="Pfam" id="PF02595">
    <property type="entry name" value="Gly_kinase"/>
    <property type="match status" value="1"/>
</dbReference>
<gene>
    <name evidence="5" type="ORF">SAMN02745176_01510</name>
</gene>
<dbReference type="RefSeq" id="WP_073025618.1">
    <property type="nucleotide sequence ID" value="NZ_FQZS01000009.1"/>
</dbReference>
<dbReference type="GO" id="GO:0008887">
    <property type="term" value="F:glycerate kinase activity"/>
    <property type="evidence" value="ECO:0007669"/>
    <property type="project" value="UniProtKB-UniRule"/>
</dbReference>
<dbReference type="Gene3D" id="3.90.1510.10">
    <property type="entry name" value="Glycerate kinase, domain 2"/>
    <property type="match status" value="1"/>
</dbReference>
<dbReference type="EMBL" id="FQZS01000009">
    <property type="protein sequence ID" value="SHI83555.1"/>
    <property type="molecule type" value="Genomic_DNA"/>
</dbReference>
<evidence type="ECO:0000313" key="5">
    <source>
        <dbReference type="EMBL" id="SHI83555.1"/>
    </source>
</evidence>
<organism evidence="5 6">
    <name type="scientific">Lutispora thermophila DSM 19022</name>
    <dbReference type="NCBI Taxonomy" id="1122184"/>
    <lineage>
        <taxon>Bacteria</taxon>
        <taxon>Bacillati</taxon>
        <taxon>Bacillota</taxon>
        <taxon>Clostridia</taxon>
        <taxon>Lutisporales</taxon>
        <taxon>Lutisporaceae</taxon>
        <taxon>Lutispora</taxon>
    </lineage>
</organism>
<dbReference type="Gene3D" id="3.40.50.10350">
    <property type="entry name" value="Glycerate kinase, domain 1"/>
    <property type="match status" value="1"/>
</dbReference>
<dbReference type="GO" id="GO:0031388">
    <property type="term" value="P:organic acid phosphorylation"/>
    <property type="evidence" value="ECO:0007669"/>
    <property type="project" value="UniProtKB-UniRule"/>
</dbReference>
<dbReference type="SUPFAM" id="SSF110738">
    <property type="entry name" value="Glycerate kinase I"/>
    <property type="match status" value="1"/>
</dbReference>
<dbReference type="InterPro" id="IPR036129">
    <property type="entry name" value="Glycerate_kinase_sf"/>
</dbReference>
<dbReference type="PIRSF" id="PIRSF006078">
    <property type="entry name" value="GlxK"/>
    <property type="match status" value="1"/>
</dbReference>
<keyword evidence="6" id="KW-1185">Reference proteome</keyword>
<comment type="similarity">
    <text evidence="1 4">Belongs to the glycerate kinase type-1 family.</text>
</comment>
<evidence type="ECO:0000256" key="4">
    <source>
        <dbReference type="PIRNR" id="PIRNR006078"/>
    </source>
</evidence>
<keyword evidence="2 4" id="KW-0808">Transferase</keyword>
<evidence type="ECO:0000313" key="6">
    <source>
        <dbReference type="Proteomes" id="UP000184442"/>
    </source>
</evidence>